<dbReference type="GO" id="GO:0020037">
    <property type="term" value="F:heme binding"/>
    <property type="evidence" value="ECO:0007669"/>
    <property type="project" value="InterPro"/>
</dbReference>
<reference evidence="11 12" key="1">
    <citation type="journal article" date="2016" name="Mol. Biol. Evol.">
        <title>Comparative Genomics of Early-Diverging Mushroom-Forming Fungi Provides Insights into the Origins of Lignocellulose Decay Capabilities.</title>
        <authorList>
            <person name="Nagy L.G."/>
            <person name="Riley R."/>
            <person name="Tritt A."/>
            <person name="Adam C."/>
            <person name="Daum C."/>
            <person name="Floudas D."/>
            <person name="Sun H."/>
            <person name="Yadav J.S."/>
            <person name="Pangilinan J."/>
            <person name="Larsson K.H."/>
            <person name="Matsuura K."/>
            <person name="Barry K."/>
            <person name="Labutti K."/>
            <person name="Kuo R."/>
            <person name="Ohm R.A."/>
            <person name="Bhattacharya S.S."/>
            <person name="Shirouzu T."/>
            <person name="Yoshinaga Y."/>
            <person name="Martin F.M."/>
            <person name="Grigoriev I.V."/>
            <person name="Hibbett D.S."/>
        </authorList>
    </citation>
    <scope>NUCLEOTIDE SEQUENCE [LARGE SCALE GENOMIC DNA]</scope>
    <source>
        <strain evidence="11 12">HHB10207 ss-3</strain>
    </source>
</reference>
<dbReference type="GO" id="GO:0016705">
    <property type="term" value="F:oxidoreductase activity, acting on paired donors, with incorporation or reduction of molecular oxygen"/>
    <property type="evidence" value="ECO:0007669"/>
    <property type="project" value="InterPro"/>
</dbReference>
<accession>A0A166F4E9</accession>
<keyword evidence="7 9" id="KW-0408">Iron</keyword>
<dbReference type="InterPro" id="IPR050121">
    <property type="entry name" value="Cytochrome_P450_monoxygenase"/>
</dbReference>
<evidence type="ECO:0000256" key="5">
    <source>
        <dbReference type="ARBA" id="ARBA00022723"/>
    </source>
</evidence>
<dbReference type="InterPro" id="IPR036396">
    <property type="entry name" value="Cyt_P450_sf"/>
</dbReference>
<keyword evidence="4 9" id="KW-0349">Heme</keyword>
<dbReference type="Proteomes" id="UP000076798">
    <property type="component" value="Unassembled WGS sequence"/>
</dbReference>
<comment type="cofactor">
    <cofactor evidence="1 9">
        <name>heme</name>
        <dbReference type="ChEBI" id="CHEBI:30413"/>
    </cofactor>
</comment>
<dbReference type="Gene3D" id="1.10.630.10">
    <property type="entry name" value="Cytochrome P450"/>
    <property type="match status" value="1"/>
</dbReference>
<dbReference type="PRINTS" id="PR00463">
    <property type="entry name" value="EP450I"/>
</dbReference>
<evidence type="ECO:0000256" key="10">
    <source>
        <dbReference type="RuleBase" id="RU000461"/>
    </source>
</evidence>
<comment type="similarity">
    <text evidence="3 10">Belongs to the cytochrome P450 family.</text>
</comment>
<dbReference type="EMBL" id="KV428035">
    <property type="protein sequence ID" value="KZT40267.1"/>
    <property type="molecule type" value="Genomic_DNA"/>
</dbReference>
<keyword evidence="5 9" id="KW-0479">Metal-binding</keyword>
<evidence type="ECO:0000256" key="9">
    <source>
        <dbReference type="PIRSR" id="PIRSR602401-1"/>
    </source>
</evidence>
<gene>
    <name evidence="11" type="ORF">SISSUDRAFT_1044508</name>
</gene>
<proteinExistence type="inferred from homology"/>
<dbReference type="InterPro" id="IPR001128">
    <property type="entry name" value="Cyt_P450"/>
</dbReference>
<dbReference type="PANTHER" id="PTHR24305">
    <property type="entry name" value="CYTOCHROME P450"/>
    <property type="match status" value="1"/>
</dbReference>
<dbReference type="AlphaFoldDB" id="A0A166F4E9"/>
<dbReference type="GO" id="GO:0004497">
    <property type="term" value="F:monooxygenase activity"/>
    <property type="evidence" value="ECO:0007669"/>
    <property type="project" value="UniProtKB-KW"/>
</dbReference>
<evidence type="ECO:0000313" key="11">
    <source>
        <dbReference type="EMBL" id="KZT40267.1"/>
    </source>
</evidence>
<dbReference type="STRING" id="1314776.A0A166F4E9"/>
<comment type="pathway">
    <text evidence="2">Secondary metabolite biosynthesis.</text>
</comment>
<evidence type="ECO:0000256" key="6">
    <source>
        <dbReference type="ARBA" id="ARBA00023002"/>
    </source>
</evidence>
<evidence type="ECO:0000256" key="3">
    <source>
        <dbReference type="ARBA" id="ARBA00010617"/>
    </source>
</evidence>
<evidence type="ECO:0000256" key="4">
    <source>
        <dbReference type="ARBA" id="ARBA00022617"/>
    </source>
</evidence>
<protein>
    <submittedName>
        <fullName evidence="11">Cytochrome P450</fullName>
    </submittedName>
</protein>
<dbReference type="InterPro" id="IPR002401">
    <property type="entry name" value="Cyt_P450_E_grp-I"/>
</dbReference>
<evidence type="ECO:0000256" key="7">
    <source>
        <dbReference type="ARBA" id="ARBA00023004"/>
    </source>
</evidence>
<dbReference type="PANTHER" id="PTHR24305:SF166">
    <property type="entry name" value="CYTOCHROME P450 12A4, MITOCHONDRIAL-RELATED"/>
    <property type="match status" value="1"/>
</dbReference>
<dbReference type="InterPro" id="IPR017972">
    <property type="entry name" value="Cyt_P450_CS"/>
</dbReference>
<evidence type="ECO:0000256" key="2">
    <source>
        <dbReference type="ARBA" id="ARBA00005179"/>
    </source>
</evidence>
<evidence type="ECO:0000256" key="1">
    <source>
        <dbReference type="ARBA" id="ARBA00001971"/>
    </source>
</evidence>
<evidence type="ECO:0000313" key="12">
    <source>
        <dbReference type="Proteomes" id="UP000076798"/>
    </source>
</evidence>
<sequence>MLNFYVCVAILGFITWRIVRLTEAYLRIGHIPGFFTLFEPTTAIGGSIPSNSWNLGLSFTWLRKDYLYKQYQSELITIFPVLWGDCNVYNSSPEAARQILSTNAPWHRPEKAMKAIDIMGPNVFASEFDYWKKQRRNASPAFNASSYRMVWDETARTYHQMMSRPEWKSKAVVSVDNFNVYTRKLALFIIAAVGFGLPLEWDEPRYNSRGDMSAEEVITQVSTNILPRYAVPWWVYYVFPTKKLKLIDSAFKSMELLLRNLIKKRNTEMKKRIELNEDMDQSIKDVFGRLVLSQVQNGAKLSLNDREIIGNSFIFLFAGHETTAHTLSATLAMLALHEDEQEHVYQHIKKVLPDDRAPTFADYDALDTVLATFYEALRLYPPAYMLTRDNHEDTIIATPSIKTPGETAKIPLKKGTTVMSDMVGLCYNERLYPDAKTFKPSRWYGNVDRVFAFGYGPRICLGMKFATTEATAFLTLLLRDWKVELNMLDGETKERWKTRILKPELVITLTFDQVPLKFIRRQASE</sequence>
<dbReference type="PROSITE" id="PS00086">
    <property type="entry name" value="CYTOCHROME_P450"/>
    <property type="match status" value="1"/>
</dbReference>
<organism evidence="11 12">
    <name type="scientific">Sistotremastrum suecicum HHB10207 ss-3</name>
    <dbReference type="NCBI Taxonomy" id="1314776"/>
    <lineage>
        <taxon>Eukaryota</taxon>
        <taxon>Fungi</taxon>
        <taxon>Dikarya</taxon>
        <taxon>Basidiomycota</taxon>
        <taxon>Agaricomycotina</taxon>
        <taxon>Agaricomycetes</taxon>
        <taxon>Sistotremastrales</taxon>
        <taxon>Sistotremastraceae</taxon>
        <taxon>Sistotremastrum</taxon>
    </lineage>
</organism>
<dbReference type="SUPFAM" id="SSF48264">
    <property type="entry name" value="Cytochrome P450"/>
    <property type="match status" value="1"/>
</dbReference>
<keyword evidence="6 10" id="KW-0560">Oxidoreductase</keyword>
<evidence type="ECO:0000256" key="8">
    <source>
        <dbReference type="ARBA" id="ARBA00023033"/>
    </source>
</evidence>
<dbReference type="GO" id="GO:0005506">
    <property type="term" value="F:iron ion binding"/>
    <property type="evidence" value="ECO:0007669"/>
    <property type="project" value="InterPro"/>
</dbReference>
<keyword evidence="12" id="KW-1185">Reference proteome</keyword>
<feature type="binding site" description="axial binding residue" evidence="9">
    <location>
        <position position="460"/>
    </location>
    <ligand>
        <name>heme</name>
        <dbReference type="ChEBI" id="CHEBI:30413"/>
    </ligand>
    <ligandPart>
        <name>Fe</name>
        <dbReference type="ChEBI" id="CHEBI:18248"/>
    </ligandPart>
</feature>
<dbReference type="Pfam" id="PF00067">
    <property type="entry name" value="p450"/>
    <property type="match status" value="1"/>
</dbReference>
<dbReference type="PRINTS" id="PR00385">
    <property type="entry name" value="P450"/>
</dbReference>
<keyword evidence="8 10" id="KW-0503">Monooxygenase</keyword>
<name>A0A166F4E9_9AGAM</name>
<dbReference type="OrthoDB" id="1470350at2759"/>